<evidence type="ECO:0000313" key="2">
    <source>
        <dbReference type="Proteomes" id="UP000076563"/>
    </source>
</evidence>
<keyword evidence="2" id="KW-1185">Reference proteome</keyword>
<accession>A0A163YFD9</accession>
<dbReference type="Gene3D" id="1.10.1220.10">
    <property type="entry name" value="Met repressor-like"/>
    <property type="match status" value="1"/>
</dbReference>
<evidence type="ECO:0000313" key="1">
    <source>
        <dbReference type="EMBL" id="KZE79341.1"/>
    </source>
</evidence>
<dbReference type="EMBL" id="LQRA01000052">
    <property type="protein sequence ID" value="KZE79341.1"/>
    <property type="molecule type" value="Genomic_DNA"/>
</dbReference>
<sequence length="78" mass="8963">MCYYIIEVNMMETKGKSSTRAKNKYNAANYERLYPFVPMGRKAIYEAAAKAAGMSLNDYINKALEEKLERDRKEKEGG</sequence>
<dbReference type="AlphaFoldDB" id="A0A163YFD9"/>
<dbReference type="OrthoDB" id="2662015at2"/>
<protein>
    <recommendedName>
        <fullName evidence="3">Antitoxin</fullName>
    </recommendedName>
</protein>
<dbReference type="GO" id="GO:0006355">
    <property type="term" value="P:regulation of DNA-templated transcription"/>
    <property type="evidence" value="ECO:0007669"/>
    <property type="project" value="InterPro"/>
</dbReference>
<proteinExistence type="predicted"/>
<dbReference type="InterPro" id="IPR013321">
    <property type="entry name" value="Arc_rbn_hlx_hlx"/>
</dbReference>
<reference evidence="2" key="1">
    <citation type="submission" date="2016-01" db="EMBL/GenBank/DDBJ databases">
        <title>Draft genome of Chromobacterium sp. F49.</title>
        <authorList>
            <person name="Hong K.W."/>
        </authorList>
    </citation>
    <scope>NUCLEOTIDE SEQUENCE [LARGE SCALE GENOMIC DNA]</scope>
    <source>
        <strain evidence="2">M63</strain>
    </source>
</reference>
<name>A0A163YFD9_9BACL</name>
<organism evidence="1 2">
    <name type="scientific">Paenibacillus elgii</name>
    <dbReference type="NCBI Taxonomy" id="189691"/>
    <lineage>
        <taxon>Bacteria</taxon>
        <taxon>Bacillati</taxon>
        <taxon>Bacillota</taxon>
        <taxon>Bacilli</taxon>
        <taxon>Bacillales</taxon>
        <taxon>Paenibacillaceae</taxon>
        <taxon>Paenibacillus</taxon>
    </lineage>
</organism>
<gene>
    <name evidence="1" type="ORF">AV654_17890</name>
</gene>
<evidence type="ECO:0008006" key="3">
    <source>
        <dbReference type="Google" id="ProtNLM"/>
    </source>
</evidence>
<comment type="caution">
    <text evidence="1">The sequence shown here is derived from an EMBL/GenBank/DDBJ whole genome shotgun (WGS) entry which is preliminary data.</text>
</comment>
<dbReference type="Proteomes" id="UP000076563">
    <property type="component" value="Unassembled WGS sequence"/>
</dbReference>